<evidence type="ECO:0000313" key="1">
    <source>
        <dbReference type="EMBL" id="QCE15922.1"/>
    </source>
</evidence>
<keyword evidence="2" id="KW-1185">Reference proteome</keyword>
<dbReference type="Proteomes" id="UP000501690">
    <property type="component" value="Linkage Group LG11"/>
</dbReference>
<reference evidence="1 2" key="1">
    <citation type="submission" date="2019-04" db="EMBL/GenBank/DDBJ databases">
        <title>An improved genome assembly and genetic linkage map for asparagus bean, Vigna unguiculata ssp. sesquipedialis.</title>
        <authorList>
            <person name="Xia Q."/>
            <person name="Zhang R."/>
            <person name="Dong Y."/>
        </authorList>
    </citation>
    <scope>NUCLEOTIDE SEQUENCE [LARGE SCALE GENOMIC DNA]</scope>
    <source>
        <tissue evidence="1">Leaf</tissue>
    </source>
</reference>
<protein>
    <submittedName>
        <fullName evidence="1">Uncharacterized protein</fullName>
    </submittedName>
</protein>
<proteinExistence type="predicted"/>
<dbReference type="AlphaFoldDB" id="A0A4D6NSI2"/>
<gene>
    <name evidence="1" type="ORF">DEO72_LG11g2935</name>
</gene>
<accession>A0A4D6NSI2</accession>
<sequence length="176" mass="19214">MERVLCRWLFEVSYESPNLNSVWAAWLMVKNPIAAKYGVCCEPMVVKEGGCIMHGCRMHGCALECVTEQRGKESVLGVVEPIPRTQACVGISSFVDGTDSSRHTQLRRLHPQKRDCRSVWKVQKGGEGLDEAVVDGVTGALGGGYMVKKRGAKGYGCDIASVCDGTKCWFSVVLNV</sequence>
<name>A0A4D6NSI2_VIGUN</name>
<organism evidence="1 2">
    <name type="scientific">Vigna unguiculata</name>
    <name type="common">Cowpea</name>
    <dbReference type="NCBI Taxonomy" id="3917"/>
    <lineage>
        <taxon>Eukaryota</taxon>
        <taxon>Viridiplantae</taxon>
        <taxon>Streptophyta</taxon>
        <taxon>Embryophyta</taxon>
        <taxon>Tracheophyta</taxon>
        <taxon>Spermatophyta</taxon>
        <taxon>Magnoliopsida</taxon>
        <taxon>eudicotyledons</taxon>
        <taxon>Gunneridae</taxon>
        <taxon>Pentapetalae</taxon>
        <taxon>rosids</taxon>
        <taxon>fabids</taxon>
        <taxon>Fabales</taxon>
        <taxon>Fabaceae</taxon>
        <taxon>Papilionoideae</taxon>
        <taxon>50 kb inversion clade</taxon>
        <taxon>NPAAA clade</taxon>
        <taxon>indigoferoid/millettioid clade</taxon>
        <taxon>Phaseoleae</taxon>
        <taxon>Vigna</taxon>
    </lineage>
</organism>
<dbReference type="EMBL" id="CP039355">
    <property type="protein sequence ID" value="QCE15922.1"/>
    <property type="molecule type" value="Genomic_DNA"/>
</dbReference>
<evidence type="ECO:0000313" key="2">
    <source>
        <dbReference type="Proteomes" id="UP000501690"/>
    </source>
</evidence>